<proteinExistence type="inferred from homology"/>
<dbReference type="PANTHER" id="PTHR42775:SF1">
    <property type="entry name" value="PERMEASE RV2963-RELATED"/>
    <property type="match status" value="1"/>
</dbReference>
<organism evidence="8 9">
    <name type="scientific">Merdimmobilis hominis</name>
    <dbReference type="NCBI Taxonomy" id="2897707"/>
    <lineage>
        <taxon>Bacteria</taxon>
        <taxon>Bacillati</taxon>
        <taxon>Bacillota</taxon>
        <taxon>Clostridia</taxon>
        <taxon>Eubacteriales</taxon>
        <taxon>Oscillospiraceae</taxon>
        <taxon>Merdimmobilis</taxon>
    </lineage>
</organism>
<evidence type="ECO:0000256" key="5">
    <source>
        <dbReference type="ARBA" id="ARBA00022989"/>
    </source>
</evidence>
<evidence type="ECO:0000313" key="9">
    <source>
        <dbReference type="Proteomes" id="UP000774750"/>
    </source>
</evidence>
<dbReference type="InterPro" id="IPR005524">
    <property type="entry name" value="DUF318"/>
</dbReference>
<feature type="transmembrane region" description="Helical" evidence="7">
    <location>
        <begin position="141"/>
        <end position="161"/>
    </location>
</feature>
<evidence type="ECO:0000256" key="2">
    <source>
        <dbReference type="ARBA" id="ARBA00006386"/>
    </source>
</evidence>
<feature type="transmembrane region" description="Helical" evidence="7">
    <location>
        <begin position="297"/>
        <end position="319"/>
    </location>
</feature>
<dbReference type="InterPro" id="IPR053166">
    <property type="entry name" value="UPF0718_permease"/>
</dbReference>
<dbReference type="AlphaFoldDB" id="A0A939BEV2"/>
<reference evidence="8" key="2">
    <citation type="journal article" date="2021" name="Sci. Rep.">
        <title>The distribution of antibiotic resistance genes in chicken gut microbiota commensals.</title>
        <authorList>
            <person name="Juricova H."/>
            <person name="Matiasovicova J."/>
            <person name="Kubasova T."/>
            <person name="Cejkova D."/>
            <person name="Rychlik I."/>
        </authorList>
    </citation>
    <scope>NUCLEOTIDE SEQUENCE</scope>
    <source>
        <strain evidence="8">An559</strain>
    </source>
</reference>
<comment type="similarity">
    <text evidence="2">Belongs to the UPF0718 family.</text>
</comment>
<evidence type="ECO:0000313" key="8">
    <source>
        <dbReference type="EMBL" id="MBM6921715.1"/>
    </source>
</evidence>
<dbReference type="GO" id="GO:0005886">
    <property type="term" value="C:plasma membrane"/>
    <property type="evidence" value="ECO:0007669"/>
    <property type="project" value="UniProtKB-SubCell"/>
</dbReference>
<comment type="caution">
    <text evidence="8">The sequence shown here is derived from an EMBL/GenBank/DDBJ whole genome shotgun (WGS) entry which is preliminary data.</text>
</comment>
<reference evidence="8" key="1">
    <citation type="submission" date="2020-08" db="EMBL/GenBank/DDBJ databases">
        <authorList>
            <person name="Cejkova D."/>
            <person name="Kubasova T."/>
            <person name="Jahodarova E."/>
            <person name="Rychlik I."/>
        </authorList>
    </citation>
    <scope>NUCLEOTIDE SEQUENCE</scope>
    <source>
        <strain evidence="8">An559</strain>
    </source>
</reference>
<gene>
    <name evidence="8" type="ORF">H6A12_11200</name>
</gene>
<feature type="transmembrane region" description="Helical" evidence="7">
    <location>
        <begin position="203"/>
        <end position="223"/>
    </location>
</feature>
<feature type="transmembrane region" description="Helical" evidence="7">
    <location>
        <begin position="269"/>
        <end position="291"/>
    </location>
</feature>
<keyword evidence="3" id="KW-1003">Cell membrane</keyword>
<dbReference type="RefSeq" id="WP_204447903.1">
    <property type="nucleotide sequence ID" value="NZ_JACJKY010000024.1"/>
</dbReference>
<keyword evidence="4 7" id="KW-0812">Transmembrane</keyword>
<comment type="subcellular location">
    <subcellularLocation>
        <location evidence="1">Cell membrane</location>
        <topology evidence="1">Multi-pass membrane protein</topology>
    </subcellularLocation>
</comment>
<feature type="transmembrane region" description="Helical" evidence="7">
    <location>
        <begin position="113"/>
        <end position="135"/>
    </location>
</feature>
<feature type="transmembrane region" description="Helical" evidence="7">
    <location>
        <begin position="36"/>
        <end position="58"/>
    </location>
</feature>
<accession>A0A939BEV2</accession>
<keyword evidence="9" id="KW-1185">Reference proteome</keyword>
<keyword evidence="6 7" id="KW-0472">Membrane</keyword>
<evidence type="ECO:0000256" key="4">
    <source>
        <dbReference type="ARBA" id="ARBA00022692"/>
    </source>
</evidence>
<dbReference type="EMBL" id="JACJKY010000024">
    <property type="protein sequence ID" value="MBM6921715.1"/>
    <property type="molecule type" value="Genomic_DNA"/>
</dbReference>
<dbReference type="Proteomes" id="UP000774750">
    <property type="component" value="Unassembled WGS sequence"/>
</dbReference>
<protein>
    <submittedName>
        <fullName evidence="8">Permease</fullName>
    </submittedName>
</protein>
<feature type="transmembrane region" description="Helical" evidence="7">
    <location>
        <begin position="78"/>
        <end position="101"/>
    </location>
</feature>
<sequence>MHVHAGHNHGFLGEWIESLIEGFSLPHTVSEFITHFIVDTLTIFVLLAVIMTAVYFISSYINMEKLHHTLARLNSVPGFLLAVAAGTISPFCSCSILPVLIGLISVGVPVRICLCYLTSSSLLNLTAILSVFAIAGPSFGAAYVAASLVILILLALILKLFPLEQGVKRYECEHPHEHHAHEKTAGARFHHALLDMLAVLRKCAVFILLGVALSSAVMAFFSLDTITKIVNDNELLSTAIVTLIGLPIHSDIFSIAPVLLLLLKISPAVALTFTLSSMVISVPSAILLTRALRIRVVLLYCGVAAVVSLLVGMASIFILG</sequence>
<name>A0A939BEV2_9FIRM</name>
<dbReference type="PANTHER" id="PTHR42775">
    <property type="entry name" value="PERMEASE RV2963-RELATED"/>
    <property type="match status" value="1"/>
</dbReference>
<dbReference type="Pfam" id="PF03773">
    <property type="entry name" value="ArsP_1"/>
    <property type="match status" value="1"/>
</dbReference>
<evidence type="ECO:0000256" key="3">
    <source>
        <dbReference type="ARBA" id="ARBA00022475"/>
    </source>
</evidence>
<evidence type="ECO:0000256" key="7">
    <source>
        <dbReference type="SAM" id="Phobius"/>
    </source>
</evidence>
<keyword evidence="5 7" id="KW-1133">Transmembrane helix</keyword>
<evidence type="ECO:0000256" key="1">
    <source>
        <dbReference type="ARBA" id="ARBA00004651"/>
    </source>
</evidence>
<evidence type="ECO:0000256" key="6">
    <source>
        <dbReference type="ARBA" id="ARBA00023136"/>
    </source>
</evidence>